<evidence type="ECO:0000256" key="3">
    <source>
        <dbReference type="ARBA" id="ARBA00022679"/>
    </source>
</evidence>
<dbReference type="Gene3D" id="1.10.510.10">
    <property type="entry name" value="Transferase(Phosphotransferase) domain 1"/>
    <property type="match status" value="1"/>
</dbReference>
<evidence type="ECO:0000256" key="6">
    <source>
        <dbReference type="ARBA" id="ARBA00022840"/>
    </source>
</evidence>
<keyword evidence="5" id="KW-0418">Kinase</keyword>
<dbReference type="InterPro" id="IPR011009">
    <property type="entry name" value="Kinase-like_dom_sf"/>
</dbReference>
<comment type="catalytic activity">
    <reaction evidence="8">
        <text>L-seryl-[protein] + ATP = O-phospho-L-seryl-[protein] + ADP + H(+)</text>
        <dbReference type="Rhea" id="RHEA:17989"/>
        <dbReference type="Rhea" id="RHEA-COMP:9863"/>
        <dbReference type="Rhea" id="RHEA-COMP:11604"/>
        <dbReference type="ChEBI" id="CHEBI:15378"/>
        <dbReference type="ChEBI" id="CHEBI:29999"/>
        <dbReference type="ChEBI" id="CHEBI:30616"/>
        <dbReference type="ChEBI" id="CHEBI:83421"/>
        <dbReference type="ChEBI" id="CHEBI:456216"/>
        <dbReference type="EC" id="2.7.11.1"/>
    </reaction>
</comment>
<dbReference type="SMART" id="SM00220">
    <property type="entry name" value="S_TKc"/>
    <property type="match status" value="1"/>
</dbReference>
<dbReference type="GO" id="GO:0004674">
    <property type="term" value="F:protein serine/threonine kinase activity"/>
    <property type="evidence" value="ECO:0007669"/>
    <property type="project" value="UniProtKB-KW"/>
</dbReference>
<protein>
    <recommendedName>
        <fullName evidence="1">non-specific serine/threonine protein kinase</fullName>
        <ecNumber evidence="1">2.7.11.1</ecNumber>
    </recommendedName>
</protein>
<comment type="catalytic activity">
    <reaction evidence="7">
        <text>L-threonyl-[protein] + ATP = O-phospho-L-threonyl-[protein] + ADP + H(+)</text>
        <dbReference type="Rhea" id="RHEA:46608"/>
        <dbReference type="Rhea" id="RHEA-COMP:11060"/>
        <dbReference type="Rhea" id="RHEA-COMP:11605"/>
        <dbReference type="ChEBI" id="CHEBI:15378"/>
        <dbReference type="ChEBI" id="CHEBI:30013"/>
        <dbReference type="ChEBI" id="CHEBI:30616"/>
        <dbReference type="ChEBI" id="CHEBI:61977"/>
        <dbReference type="ChEBI" id="CHEBI:456216"/>
        <dbReference type="EC" id="2.7.11.1"/>
    </reaction>
</comment>
<dbReference type="GO" id="GO:0005524">
    <property type="term" value="F:ATP binding"/>
    <property type="evidence" value="ECO:0007669"/>
    <property type="project" value="UniProtKB-KW"/>
</dbReference>
<evidence type="ECO:0000256" key="8">
    <source>
        <dbReference type="ARBA" id="ARBA00048679"/>
    </source>
</evidence>
<evidence type="ECO:0000256" key="2">
    <source>
        <dbReference type="ARBA" id="ARBA00022527"/>
    </source>
</evidence>
<sequence length="429" mass="49833">MIALWNWTRKLFQNLIKRLFQRGWPVISFPTSGFDIIEDSKLLGEEKTTSSPLDEYYPVNIGDVLDSRYQVVGKLGSGRFSTVWLARDLRNRRYVSLKVLTNHEITKEESEIYKEVSRPSEHPGRNHVRDVLDKFTLPRSTGDHICLVHPPLGMSIDSMQLIAMSAKNHLPMDVVKMVTRDILLALDYLHTERKLVHTDIKGENILQVLEGNEIFDNFVELELKDPSSRKIVGDKVLYEERMLGQLKRCQWVLGDLGSTVKGDEERNHLAQPQVFRSPEVMLEVNWSYPTDIWNLGVVVWQLVECELLFSGWDMELDQHFRRIHLGQIIGLLGMPPNDLLQQGKGTPELFDKDGNWIVEDVEIKEEKLEDREDRFYEGEEKEQFLSFIRSMVTWRQEDRLTAAELLEHPWLKESEPDTPNVDLVGRWGG</sequence>
<dbReference type="PANTHER" id="PTHR47634:SF9">
    <property type="entry name" value="PROTEIN KINASE DOMAIN-CONTAINING PROTEIN-RELATED"/>
    <property type="match status" value="1"/>
</dbReference>
<gene>
    <name evidence="10" type="ORF">PSALAMII_LOCUS302</name>
</gene>
<evidence type="ECO:0000259" key="9">
    <source>
        <dbReference type="PROSITE" id="PS50011"/>
    </source>
</evidence>
<accession>A0A9W4I6I7</accession>
<evidence type="ECO:0000256" key="1">
    <source>
        <dbReference type="ARBA" id="ARBA00012513"/>
    </source>
</evidence>
<dbReference type="Gene3D" id="3.30.200.20">
    <property type="entry name" value="Phosphorylase Kinase, domain 1"/>
    <property type="match status" value="1"/>
</dbReference>
<keyword evidence="2" id="KW-0723">Serine/threonine-protein kinase</keyword>
<dbReference type="EMBL" id="CAJVPA010000011">
    <property type="protein sequence ID" value="CAG8230936.1"/>
    <property type="molecule type" value="Genomic_DNA"/>
</dbReference>
<dbReference type="InterPro" id="IPR000719">
    <property type="entry name" value="Prot_kinase_dom"/>
</dbReference>
<dbReference type="SUPFAM" id="SSF56112">
    <property type="entry name" value="Protein kinase-like (PK-like)"/>
    <property type="match status" value="1"/>
</dbReference>
<dbReference type="GO" id="GO:0050684">
    <property type="term" value="P:regulation of mRNA processing"/>
    <property type="evidence" value="ECO:0007669"/>
    <property type="project" value="TreeGrafter"/>
</dbReference>
<dbReference type="OrthoDB" id="5979581at2759"/>
<evidence type="ECO:0000313" key="11">
    <source>
        <dbReference type="Proteomes" id="UP001152646"/>
    </source>
</evidence>
<comment type="caution">
    <text evidence="10">The sequence shown here is derived from an EMBL/GenBank/DDBJ whole genome shotgun (WGS) entry which is preliminary data.</text>
</comment>
<proteinExistence type="predicted"/>
<reference evidence="10" key="1">
    <citation type="submission" date="2021-07" db="EMBL/GenBank/DDBJ databases">
        <authorList>
            <person name="Branca A.L. A."/>
        </authorList>
    </citation>
    <scope>NUCLEOTIDE SEQUENCE</scope>
</reference>
<evidence type="ECO:0000256" key="4">
    <source>
        <dbReference type="ARBA" id="ARBA00022741"/>
    </source>
</evidence>
<name>A0A9W4I6I7_9EURO</name>
<keyword evidence="4" id="KW-0547">Nucleotide-binding</keyword>
<dbReference type="PROSITE" id="PS50011">
    <property type="entry name" value="PROTEIN_KINASE_DOM"/>
    <property type="match status" value="1"/>
</dbReference>
<evidence type="ECO:0000256" key="7">
    <source>
        <dbReference type="ARBA" id="ARBA00047899"/>
    </source>
</evidence>
<feature type="domain" description="Protein kinase" evidence="9">
    <location>
        <begin position="69"/>
        <end position="411"/>
    </location>
</feature>
<dbReference type="EC" id="2.7.11.1" evidence="1"/>
<evidence type="ECO:0000313" key="10">
    <source>
        <dbReference type="EMBL" id="CAG8230936.1"/>
    </source>
</evidence>
<dbReference type="Proteomes" id="UP001152646">
    <property type="component" value="Unassembled WGS sequence"/>
</dbReference>
<evidence type="ECO:0000256" key="5">
    <source>
        <dbReference type="ARBA" id="ARBA00022777"/>
    </source>
</evidence>
<keyword evidence="3" id="KW-0808">Transferase</keyword>
<organism evidence="10 11">
    <name type="scientific">Penicillium salamii</name>
    <dbReference type="NCBI Taxonomy" id="1612424"/>
    <lineage>
        <taxon>Eukaryota</taxon>
        <taxon>Fungi</taxon>
        <taxon>Dikarya</taxon>
        <taxon>Ascomycota</taxon>
        <taxon>Pezizomycotina</taxon>
        <taxon>Eurotiomycetes</taxon>
        <taxon>Eurotiomycetidae</taxon>
        <taxon>Eurotiales</taxon>
        <taxon>Aspergillaceae</taxon>
        <taxon>Penicillium</taxon>
    </lineage>
</organism>
<dbReference type="PANTHER" id="PTHR47634">
    <property type="entry name" value="PROTEIN KINASE DOMAIN-CONTAINING PROTEIN-RELATED"/>
    <property type="match status" value="1"/>
</dbReference>
<dbReference type="GO" id="GO:0000245">
    <property type="term" value="P:spliceosomal complex assembly"/>
    <property type="evidence" value="ECO:0007669"/>
    <property type="project" value="TreeGrafter"/>
</dbReference>
<dbReference type="AlphaFoldDB" id="A0A9W4I6I7"/>
<dbReference type="Pfam" id="PF00069">
    <property type="entry name" value="Pkinase"/>
    <property type="match status" value="1"/>
</dbReference>
<dbReference type="InterPro" id="IPR051334">
    <property type="entry name" value="SRPK"/>
</dbReference>
<keyword evidence="6" id="KW-0067">ATP-binding</keyword>